<dbReference type="InterPro" id="IPR003406">
    <property type="entry name" value="Glyco_trans_14"/>
</dbReference>
<comment type="pathway">
    <text evidence="2">Protein modification; protein glycosylation.</text>
</comment>
<organism evidence="11 12">
    <name type="scientific">Elysia marginata</name>
    <dbReference type="NCBI Taxonomy" id="1093978"/>
    <lineage>
        <taxon>Eukaryota</taxon>
        <taxon>Metazoa</taxon>
        <taxon>Spiralia</taxon>
        <taxon>Lophotrochozoa</taxon>
        <taxon>Mollusca</taxon>
        <taxon>Gastropoda</taxon>
        <taxon>Heterobranchia</taxon>
        <taxon>Euthyneura</taxon>
        <taxon>Panpulmonata</taxon>
        <taxon>Sacoglossa</taxon>
        <taxon>Placobranchoidea</taxon>
        <taxon>Plakobranchidae</taxon>
        <taxon>Elysia</taxon>
    </lineage>
</organism>
<keyword evidence="9" id="KW-0325">Glycoprotein</keyword>
<protein>
    <submittedName>
        <fullName evidence="11">Beta-1,3-galactosyl-O-glycosyl-glycoprotein beta-1,6-N-acetylglucosaminyltransferase-like</fullName>
    </submittedName>
</protein>
<keyword evidence="12" id="KW-1185">Reference proteome</keyword>
<gene>
    <name evidence="11" type="ORF">ElyMa_000145500</name>
</gene>
<dbReference type="Pfam" id="PF02485">
    <property type="entry name" value="Branch"/>
    <property type="match status" value="1"/>
</dbReference>
<comment type="caution">
    <text evidence="11">The sequence shown here is derived from an EMBL/GenBank/DDBJ whole genome shotgun (WGS) entry which is preliminary data.</text>
</comment>
<evidence type="ECO:0000256" key="2">
    <source>
        <dbReference type="ARBA" id="ARBA00004922"/>
    </source>
</evidence>
<keyword evidence="5" id="KW-0812">Transmembrane</keyword>
<evidence type="ECO:0000256" key="4">
    <source>
        <dbReference type="ARBA" id="ARBA00022679"/>
    </source>
</evidence>
<evidence type="ECO:0000256" key="6">
    <source>
        <dbReference type="ARBA" id="ARBA00022968"/>
    </source>
</evidence>
<evidence type="ECO:0000256" key="1">
    <source>
        <dbReference type="ARBA" id="ARBA00004606"/>
    </source>
</evidence>
<evidence type="ECO:0000256" key="7">
    <source>
        <dbReference type="ARBA" id="ARBA00022989"/>
    </source>
</evidence>
<proteinExistence type="inferred from homology"/>
<dbReference type="PANTHER" id="PTHR19297">
    <property type="entry name" value="GLYCOSYLTRANSFERASE 14 FAMILY MEMBER"/>
    <property type="match status" value="1"/>
</dbReference>
<evidence type="ECO:0000313" key="12">
    <source>
        <dbReference type="Proteomes" id="UP000762676"/>
    </source>
</evidence>
<evidence type="ECO:0000313" key="11">
    <source>
        <dbReference type="EMBL" id="GFR63029.1"/>
    </source>
</evidence>
<reference evidence="11 12" key="1">
    <citation type="journal article" date="2021" name="Elife">
        <title>Chloroplast acquisition without the gene transfer in kleptoplastic sea slugs, Plakobranchus ocellatus.</title>
        <authorList>
            <person name="Maeda T."/>
            <person name="Takahashi S."/>
            <person name="Yoshida T."/>
            <person name="Shimamura S."/>
            <person name="Takaki Y."/>
            <person name="Nagai Y."/>
            <person name="Toyoda A."/>
            <person name="Suzuki Y."/>
            <person name="Arimoto A."/>
            <person name="Ishii H."/>
            <person name="Satoh N."/>
            <person name="Nishiyama T."/>
            <person name="Hasebe M."/>
            <person name="Maruyama T."/>
            <person name="Minagawa J."/>
            <person name="Obokata J."/>
            <person name="Shigenobu S."/>
        </authorList>
    </citation>
    <scope>NUCLEOTIDE SEQUENCE [LARGE SCALE GENOMIC DNA]</scope>
</reference>
<dbReference type="Proteomes" id="UP000762676">
    <property type="component" value="Unassembled WGS sequence"/>
</dbReference>
<comment type="subcellular location">
    <subcellularLocation>
        <location evidence="1">Membrane</location>
        <topology evidence="1">Single-pass type II membrane protein</topology>
    </subcellularLocation>
</comment>
<keyword evidence="4" id="KW-0808">Transferase</keyword>
<keyword evidence="6" id="KW-0735">Signal-anchor</keyword>
<evidence type="ECO:0000256" key="9">
    <source>
        <dbReference type="ARBA" id="ARBA00023180"/>
    </source>
</evidence>
<keyword evidence="3" id="KW-0328">Glycosyltransferase</keyword>
<evidence type="ECO:0000256" key="10">
    <source>
        <dbReference type="ARBA" id="ARBA00038150"/>
    </source>
</evidence>
<dbReference type="GO" id="GO:0008375">
    <property type="term" value="F:acetylglucosaminyltransferase activity"/>
    <property type="evidence" value="ECO:0007669"/>
    <property type="project" value="TreeGrafter"/>
</dbReference>
<name>A0AAV4EQ44_9GAST</name>
<comment type="similarity">
    <text evidence="10">Belongs to the glycosyltransferase 14 family.</text>
</comment>
<evidence type="ECO:0000256" key="3">
    <source>
        <dbReference type="ARBA" id="ARBA00022676"/>
    </source>
</evidence>
<dbReference type="AlphaFoldDB" id="A0AAV4EQ44"/>
<evidence type="ECO:0000256" key="8">
    <source>
        <dbReference type="ARBA" id="ARBA00023136"/>
    </source>
</evidence>
<keyword evidence="8" id="KW-0472">Membrane</keyword>
<accession>A0AAV4EQ44</accession>
<sequence>MADVHCMRDLIGHHVRWNYVINMPGQQFPLKSNLEMVRILKLYNGANDVLGDVRSKYVPRRYLFKHHVMMVRNTS</sequence>
<evidence type="ECO:0000256" key="5">
    <source>
        <dbReference type="ARBA" id="ARBA00022692"/>
    </source>
</evidence>
<keyword evidence="7" id="KW-1133">Transmembrane helix</keyword>
<dbReference type="GO" id="GO:0016020">
    <property type="term" value="C:membrane"/>
    <property type="evidence" value="ECO:0007669"/>
    <property type="project" value="UniProtKB-SubCell"/>
</dbReference>
<dbReference type="PANTHER" id="PTHR19297:SF181">
    <property type="entry name" value="PROTEIN XYLOSYLTRANSFERASE"/>
    <property type="match status" value="1"/>
</dbReference>
<dbReference type="EMBL" id="BMAT01000268">
    <property type="protein sequence ID" value="GFR63029.1"/>
    <property type="molecule type" value="Genomic_DNA"/>
</dbReference>